<feature type="region of interest" description="Disordered" evidence="1">
    <location>
        <begin position="367"/>
        <end position="389"/>
    </location>
</feature>
<dbReference type="InterPro" id="IPR016024">
    <property type="entry name" value="ARM-type_fold"/>
</dbReference>
<dbReference type="InterPro" id="IPR048738">
    <property type="entry name" value="CEP104_Znf"/>
</dbReference>
<reference evidence="3" key="1">
    <citation type="submission" date="2021-02" db="EMBL/GenBank/DDBJ databases">
        <authorList>
            <person name="Nowell W R."/>
        </authorList>
    </citation>
    <scope>NUCLEOTIDE SEQUENCE</scope>
</reference>
<dbReference type="Pfam" id="PF21039">
    <property type="entry name" value="CEP104_ZnF"/>
    <property type="match status" value="1"/>
</dbReference>
<dbReference type="SUPFAM" id="SSF49785">
    <property type="entry name" value="Galactose-binding domain-like"/>
    <property type="match status" value="1"/>
</dbReference>
<feature type="compositionally biased region" description="Polar residues" evidence="1">
    <location>
        <begin position="367"/>
        <end position="379"/>
    </location>
</feature>
<feature type="compositionally biased region" description="Basic and acidic residues" evidence="1">
    <location>
        <begin position="701"/>
        <end position="718"/>
    </location>
</feature>
<dbReference type="Pfam" id="PF21040">
    <property type="entry name" value="CEP104-like_TOG"/>
    <property type="match status" value="1"/>
</dbReference>
<proteinExistence type="predicted"/>
<dbReference type="InterPro" id="IPR034085">
    <property type="entry name" value="TOG"/>
</dbReference>
<sequence>MTRKVQFQVVYSSSADEQHPASELYHHGPFVNGWQSSRLCPYPQELILQFEKYVRLKRVQLLSHQFLIASKIEFLIGDSSSDEYLKYENARYTRLGYIELSSNERTDFKSRELKSIHVDADGSFLKLIIHKNYTNRYNVHNQVSIIAINLLGNDIDKSHENHDDQYDSNSNKSDQISIVDDLAFAMYQDPEIAVIIKNLDRKKQEYVHDENFDQARKFKQAIQELINIGERLARYEVEKRQAIKDEDYEIAKAKKEKIELYRAETYKQLQVLNLLDIVIEGGEGTEFLKRLQESEYNEQQHDDSEQEIEIVDMPSRPLKQQNHVRTQNPVKNRRPSEPTVAYGIQSTSHEVSTSPVQFITNTTPRTNVLVNGTRSTSPEYQKPPTPYEDKIIPTLRHRNRGDVGQSQGISIANNDETESVSGITSITANDDATAELNQAEMIEANQMMVVFDKNLIGKLYHRNHAQRAEALDEIYQILSKFSGDQEDARAYLRAGSFVLARMFRVDVLAIFLHSLKLFHLLMNDYVRRHSIQRQDISASLERVLPVLLQRTGDSNARLRQRAQEAIIESASYPELKPLHIIPHYCVYPFNKTCAPRLAISRCELIEELMKVLDIKKGENGLNVDNVSKFCAQAVEHNAGEVRELAIKILLNLYKTHGSIVKRYLPPDSDQTRRIKKYRDMFEAFDRIDGLPEKGTNNLSLDRVKRTSEPSDTLKRDLPKQQQQQQQHASREHRKSFDAKSSTHKSRTPTRFDRKTPTMSMADESEFTPENTCIFCGEKNDDFIRAGLETHYWASCPMLRRCQECNQVVEIGIYIEHLLRECAKKSKYQQCSRCTEAIGNDFDTHIKLKECSEAKSNTNRCPLCHINIRDGEKPWREHLMGVDGCVKNPRRLQALKKNKSSQQQQQQKAVVIPTSQVNVIKKQKKVTTTYAIKQVFRIDLNLHRFPLLECISLIDPTIDELNLIFSKLKHMSIRILNIRIQRPSSSTNEITYKSCLQHHLFGSTQIKTLESISVEMHNNDYLQFIEKTDIPTNYDYLKELNIPLRSFDSLLLLLEHVPNLKKLCVKLFADQTPLNVPLCGKPPINLIDFELDVTGNELNFDRFVLLMTSRIRAAKLERLAYFNRTTLDQNYFNGHRWEIFLENSFPRLKQLQLCFDMPIDDIQLRINPILSSFSSFHIRWPIGHMIWRPHSNKTRLKLFTLPYAFDTLKLSTSNSRLFNNIIYEKNFKSVKKIVLDATQGTINEISQQLIYLLKQYCSKTNILQIQNIVLPINDSLNISSKTINITFHHLKHLIVNECDGRLFPIIFSFAPRLTTLSVTGPLLLKYFLKIPSPNSSYLTRIKTLELNCMQMDRQNRLNRLLNNLPILFPYLEHLTIDINPKLYVDLRIIKTILDGFIKLISLKIQRTSKYVLDKYTQDDRQVRNYFEIHSFRLNHSETYEIICKDSQLEIWL</sequence>
<dbReference type="Gene3D" id="1.25.10.10">
    <property type="entry name" value="Leucine-rich Repeat Variant"/>
    <property type="match status" value="1"/>
</dbReference>
<feature type="domain" description="TOG" evidence="2">
    <location>
        <begin position="440"/>
        <end position="693"/>
    </location>
</feature>
<dbReference type="PANTHER" id="PTHR13371">
    <property type="entry name" value="GLYCINE-, GLUTAMATE-, THIENYLCYCLOHEXYLPIPERIDINE-BINDING PROTEIN"/>
    <property type="match status" value="1"/>
</dbReference>
<protein>
    <recommendedName>
        <fullName evidence="2">TOG domain-containing protein</fullName>
    </recommendedName>
</protein>
<dbReference type="InterPro" id="IPR048739">
    <property type="entry name" value="CEP104_N"/>
</dbReference>
<dbReference type="Gene3D" id="2.60.120.260">
    <property type="entry name" value="Galactose-binding domain-like"/>
    <property type="match status" value="1"/>
</dbReference>
<gene>
    <name evidence="3" type="ORF">ZHD862_LOCUS13973</name>
</gene>
<dbReference type="Proteomes" id="UP000663864">
    <property type="component" value="Unassembled WGS sequence"/>
</dbReference>
<evidence type="ECO:0000313" key="4">
    <source>
        <dbReference type="Proteomes" id="UP000663864"/>
    </source>
</evidence>
<dbReference type="EMBL" id="CAJNOT010000591">
    <property type="protein sequence ID" value="CAF1029615.1"/>
    <property type="molecule type" value="Genomic_DNA"/>
</dbReference>
<name>A0A814J249_9BILA</name>
<comment type="caution">
    <text evidence="3">The sequence shown here is derived from an EMBL/GenBank/DDBJ whole genome shotgun (WGS) entry which is preliminary data.</text>
</comment>
<evidence type="ECO:0000259" key="2">
    <source>
        <dbReference type="SMART" id="SM01349"/>
    </source>
</evidence>
<dbReference type="GO" id="GO:0005929">
    <property type="term" value="C:cilium"/>
    <property type="evidence" value="ECO:0007669"/>
    <property type="project" value="TreeGrafter"/>
</dbReference>
<accession>A0A814J249</accession>
<organism evidence="3 4">
    <name type="scientific">Rotaria sordida</name>
    <dbReference type="NCBI Taxonomy" id="392033"/>
    <lineage>
        <taxon>Eukaryota</taxon>
        <taxon>Metazoa</taxon>
        <taxon>Spiralia</taxon>
        <taxon>Gnathifera</taxon>
        <taxon>Rotifera</taxon>
        <taxon>Eurotatoria</taxon>
        <taxon>Bdelloidea</taxon>
        <taxon>Philodinida</taxon>
        <taxon>Philodinidae</taxon>
        <taxon>Rotaria</taxon>
    </lineage>
</organism>
<feature type="region of interest" description="Disordered" evidence="1">
    <location>
        <begin position="695"/>
        <end position="762"/>
    </location>
</feature>
<dbReference type="Pfam" id="PF21038">
    <property type="entry name" value="CEP104_N"/>
    <property type="match status" value="1"/>
</dbReference>
<dbReference type="SMART" id="SM01349">
    <property type="entry name" value="TOG"/>
    <property type="match status" value="1"/>
</dbReference>
<evidence type="ECO:0000256" key="1">
    <source>
        <dbReference type="SAM" id="MobiDB-lite"/>
    </source>
</evidence>
<dbReference type="InterPro" id="IPR011989">
    <property type="entry name" value="ARM-like"/>
</dbReference>
<dbReference type="InterPro" id="IPR008979">
    <property type="entry name" value="Galactose-bd-like_sf"/>
</dbReference>
<dbReference type="PANTHER" id="PTHR13371:SF0">
    <property type="entry name" value="CENTROSOMAL PROTEIN OF 104 KDA"/>
    <property type="match status" value="1"/>
</dbReference>
<dbReference type="SUPFAM" id="SSF48371">
    <property type="entry name" value="ARM repeat"/>
    <property type="match status" value="1"/>
</dbReference>
<dbReference type="InterPro" id="IPR052607">
    <property type="entry name" value="CEP104-like"/>
</dbReference>
<evidence type="ECO:0000313" key="3">
    <source>
        <dbReference type="EMBL" id="CAF1029615.1"/>
    </source>
</evidence>